<keyword evidence="2" id="KW-1185">Reference proteome</keyword>
<name>A0A195CL89_9HYME</name>
<dbReference type="EMBL" id="KQ977622">
    <property type="protein sequence ID" value="KYN01227.1"/>
    <property type="molecule type" value="Genomic_DNA"/>
</dbReference>
<proteinExistence type="predicted"/>
<evidence type="ECO:0000313" key="2">
    <source>
        <dbReference type="Proteomes" id="UP000078542"/>
    </source>
</evidence>
<sequence>MCETAVRQLGRANSPAKRRMIYSENIARVFFLVVPITALPHDEGHFLPPLHCPASHLASISKTFDSVDPLLKDYAIINVLTRALRRPAYWEMCYITVFQLAVNN</sequence>
<gene>
    <name evidence="1" type="ORF">ALC62_07846</name>
</gene>
<reference evidence="1 2" key="1">
    <citation type="submission" date="2016-03" db="EMBL/GenBank/DDBJ databases">
        <title>Cyphomyrmex costatus WGS genome.</title>
        <authorList>
            <person name="Nygaard S."/>
            <person name="Hu H."/>
            <person name="Boomsma J."/>
            <person name="Zhang G."/>
        </authorList>
    </citation>
    <scope>NUCLEOTIDE SEQUENCE [LARGE SCALE GENOMIC DNA]</scope>
    <source>
        <strain evidence="1">MS0001</strain>
        <tissue evidence="1">Whole body</tissue>
    </source>
</reference>
<protein>
    <submittedName>
        <fullName evidence="1">Uncharacterized protein</fullName>
    </submittedName>
</protein>
<dbReference type="AlphaFoldDB" id="A0A195CL89"/>
<dbReference type="Proteomes" id="UP000078542">
    <property type="component" value="Unassembled WGS sequence"/>
</dbReference>
<accession>A0A195CL89</accession>
<organism evidence="1 2">
    <name type="scientific">Cyphomyrmex costatus</name>
    <dbReference type="NCBI Taxonomy" id="456900"/>
    <lineage>
        <taxon>Eukaryota</taxon>
        <taxon>Metazoa</taxon>
        <taxon>Ecdysozoa</taxon>
        <taxon>Arthropoda</taxon>
        <taxon>Hexapoda</taxon>
        <taxon>Insecta</taxon>
        <taxon>Pterygota</taxon>
        <taxon>Neoptera</taxon>
        <taxon>Endopterygota</taxon>
        <taxon>Hymenoptera</taxon>
        <taxon>Apocrita</taxon>
        <taxon>Aculeata</taxon>
        <taxon>Formicoidea</taxon>
        <taxon>Formicidae</taxon>
        <taxon>Myrmicinae</taxon>
        <taxon>Cyphomyrmex</taxon>
    </lineage>
</organism>
<evidence type="ECO:0000313" key="1">
    <source>
        <dbReference type="EMBL" id="KYN01227.1"/>
    </source>
</evidence>